<evidence type="ECO:0000313" key="2">
    <source>
        <dbReference type="RefSeq" id="XP_016988032.1"/>
    </source>
</evidence>
<proteinExistence type="predicted"/>
<accession>A0A6P4FD61</accession>
<sequence length="383" mass="42079">MKIVNKAPVLVGKLLAYRSLSRRRGSPSNVLHRNDTTPNSNANTRSARPKKIPLLGSSLFTLRGCTSSHSGLAMAQTARTATGRRPTHHDYHHSAAISLRPVRSKSAHPAPLRPLSGVHGAAVSSRLVPPFSIQSQQKNTVVIDGPIHESAPKTASARARAPKILRRQQKSMSTFNLGMGLNGSAAGGGNDPGRGTLFRMYFDRGDLPIKMEYLCGGDKIGWTVDIEKLDYSLYLPLFFDGLAETKHPYKTYARQGVTDLLLAGGEKIHPVIPQLILPLKNALITRNLEVMCTTLKIIQQLVMSSDLVGPALVPFYRQLLPMFNAFKVKNLNCGDEIDYAQKNNLNLGDLIDETLQVLELHGGEDAFINIKYMVPTYESCYLN</sequence>
<dbReference type="PANTHER" id="PTHR21207">
    <property type="entry name" value="PARKIN COREGULATED GENE PROTEIN PARK2 COREGULATED"/>
    <property type="match status" value="1"/>
</dbReference>
<evidence type="ECO:0000256" key="1">
    <source>
        <dbReference type="SAM" id="MobiDB-lite"/>
    </source>
</evidence>
<reference evidence="2" key="1">
    <citation type="submission" date="2025-08" db="UniProtKB">
        <authorList>
            <consortium name="RefSeq"/>
        </authorList>
    </citation>
    <scope>IDENTIFICATION</scope>
</reference>
<name>A0A6P4FD61_DRORH</name>
<organism evidence="2">
    <name type="scientific">Drosophila rhopaloa</name>
    <name type="common">Fruit fly</name>
    <dbReference type="NCBI Taxonomy" id="1041015"/>
    <lineage>
        <taxon>Eukaryota</taxon>
        <taxon>Metazoa</taxon>
        <taxon>Ecdysozoa</taxon>
        <taxon>Arthropoda</taxon>
        <taxon>Hexapoda</taxon>
        <taxon>Insecta</taxon>
        <taxon>Pterygota</taxon>
        <taxon>Neoptera</taxon>
        <taxon>Endopterygota</taxon>
        <taxon>Diptera</taxon>
        <taxon>Brachycera</taxon>
        <taxon>Muscomorpha</taxon>
        <taxon>Ephydroidea</taxon>
        <taxon>Drosophilidae</taxon>
        <taxon>Drosophila</taxon>
        <taxon>Sophophora</taxon>
    </lineage>
</organism>
<dbReference type="AlphaFoldDB" id="A0A6P4FD61"/>
<dbReference type="GO" id="GO:0030544">
    <property type="term" value="F:Hsp70 protein binding"/>
    <property type="evidence" value="ECO:0007669"/>
    <property type="project" value="TreeGrafter"/>
</dbReference>
<protein>
    <submittedName>
        <fullName evidence="2">Parkin coregulated gene protein homolog</fullName>
    </submittedName>
</protein>
<dbReference type="PANTHER" id="PTHR21207:SF2">
    <property type="entry name" value="PARKIN COREGULATED GENE PROTEIN"/>
    <property type="match status" value="1"/>
</dbReference>
<dbReference type="InterPro" id="IPR019399">
    <property type="entry name" value="Parkin_co-regulated_protein"/>
</dbReference>
<dbReference type="GeneID" id="108050736"/>
<feature type="region of interest" description="Disordered" evidence="1">
    <location>
        <begin position="23"/>
        <end position="48"/>
    </location>
</feature>
<feature type="compositionally biased region" description="Polar residues" evidence="1">
    <location>
        <begin position="26"/>
        <end position="46"/>
    </location>
</feature>
<gene>
    <name evidence="2" type="primary">LOC108050736</name>
</gene>
<dbReference type="RefSeq" id="XP_016988032.2">
    <property type="nucleotide sequence ID" value="XM_017132543.2"/>
</dbReference>
<dbReference type="GO" id="GO:0051879">
    <property type="term" value="F:Hsp90 protein binding"/>
    <property type="evidence" value="ECO:0007669"/>
    <property type="project" value="TreeGrafter"/>
</dbReference>
<dbReference type="OrthoDB" id="5954824at2759"/>
<dbReference type="RefSeq" id="XP_016988032.1">
    <property type="nucleotide sequence ID" value="XM_017132543.1"/>
</dbReference>
<dbReference type="Pfam" id="PF10274">
    <property type="entry name" value="ParcG"/>
    <property type="match status" value="1"/>
</dbReference>